<sequence>MAIVETKSGSRPSAVDRLLWSHGHRPSTISKYGTGLAALRDDLPSNKWNRVLRRHFADGRTTSTSSAA</sequence>
<evidence type="ECO:0000313" key="1">
    <source>
        <dbReference type="EMBL" id="OUE09106.1"/>
    </source>
</evidence>
<dbReference type="Proteomes" id="UP000195106">
    <property type="component" value="Unassembled WGS sequence"/>
</dbReference>
<gene>
    <name evidence="1" type="ORF">CMsap09_09190</name>
</gene>
<organism evidence="1 2">
    <name type="scientific">Clavibacter michiganensis</name>
    <dbReference type="NCBI Taxonomy" id="28447"/>
    <lineage>
        <taxon>Bacteria</taxon>
        <taxon>Bacillati</taxon>
        <taxon>Actinomycetota</taxon>
        <taxon>Actinomycetes</taxon>
        <taxon>Micrococcales</taxon>
        <taxon>Microbacteriaceae</taxon>
        <taxon>Clavibacter</taxon>
    </lineage>
</organism>
<name>A0A251XUA5_9MICO</name>
<proteinExistence type="predicted"/>
<comment type="caution">
    <text evidence="1">The sequence shown here is derived from an EMBL/GenBank/DDBJ whole genome shotgun (WGS) entry which is preliminary data.</text>
</comment>
<dbReference type="EMBL" id="MDHJ01000001">
    <property type="protein sequence ID" value="OUE09106.1"/>
    <property type="molecule type" value="Genomic_DNA"/>
</dbReference>
<accession>A0A251XUA5</accession>
<reference evidence="1 2" key="1">
    <citation type="submission" date="2016-08" db="EMBL/GenBank/DDBJ databases">
        <title>Genome sequence of Clavibacter michiganensis spp. strain CASJ009.</title>
        <authorList>
            <person name="Thapa S.P."/>
            <person name="Coaker G."/>
        </authorList>
    </citation>
    <scope>NUCLEOTIDE SEQUENCE [LARGE SCALE GENOMIC DNA]</scope>
    <source>
        <strain evidence="1">CASJ009</strain>
    </source>
</reference>
<evidence type="ECO:0000313" key="2">
    <source>
        <dbReference type="Proteomes" id="UP000195106"/>
    </source>
</evidence>
<protein>
    <submittedName>
        <fullName evidence="1">Uncharacterized protein</fullName>
    </submittedName>
</protein>
<dbReference type="AlphaFoldDB" id="A0A251XUA5"/>